<keyword evidence="2" id="KW-1185">Reference proteome</keyword>
<protein>
    <submittedName>
        <fullName evidence="1">Uncharacterized protein</fullName>
    </submittedName>
</protein>
<dbReference type="EMBL" id="JBBKAR010000033">
    <property type="protein sequence ID" value="MEJ8304458.1"/>
    <property type="molecule type" value="Genomic_DNA"/>
</dbReference>
<dbReference type="Proteomes" id="UP001380953">
    <property type="component" value="Unassembled WGS sequence"/>
</dbReference>
<gene>
    <name evidence="1" type="ORF">WKI47_11190</name>
</gene>
<accession>A0ACC6PCD7</accession>
<sequence>MMPQWQLFDYKRQAYPAILEKLSLSEANSLNSIGWEKEFNWPSVILDPAKGLAQKLVTISDLHIQGALSYRHDENFIFVDLFESAPTNRFTNSSRIYTNVTDILLGCACLESLNSPTAESYIAFDSKTFLMDYYEKRFGAKRIRSQQMLLYPPDSMRLVSLYYK</sequence>
<evidence type="ECO:0000313" key="2">
    <source>
        <dbReference type="Proteomes" id="UP001380953"/>
    </source>
</evidence>
<reference evidence="1" key="1">
    <citation type="submission" date="2024-03" db="EMBL/GenBank/DDBJ databases">
        <title>Whole genome sequecning of epiphytes from Marcgravia umbellata leaves.</title>
        <authorList>
            <person name="Kumar G."/>
            <person name="Savka M.A."/>
        </authorList>
    </citation>
    <scope>NUCLEOTIDE SEQUENCE</scope>
    <source>
        <strain evidence="1">RIT_BL5</strain>
    </source>
</reference>
<proteinExistence type="predicted"/>
<comment type="caution">
    <text evidence="1">The sequence shown here is derived from an EMBL/GenBank/DDBJ whole genome shotgun (WGS) entry which is preliminary data.</text>
</comment>
<evidence type="ECO:0000313" key="1">
    <source>
        <dbReference type="EMBL" id="MEJ8304458.1"/>
    </source>
</evidence>
<name>A0ACC6PCD7_9BACL</name>
<organism evidence="1 2">
    <name type="scientific">Saccharibacillus sacchari</name>
    <dbReference type="NCBI Taxonomy" id="456493"/>
    <lineage>
        <taxon>Bacteria</taxon>
        <taxon>Bacillati</taxon>
        <taxon>Bacillota</taxon>
        <taxon>Bacilli</taxon>
        <taxon>Bacillales</taxon>
        <taxon>Paenibacillaceae</taxon>
        <taxon>Saccharibacillus</taxon>
    </lineage>
</organism>